<feature type="domain" description="Bridge-like lipid transfer protein family member 1 C-terminal" evidence="2">
    <location>
        <begin position="578"/>
        <end position="1183"/>
    </location>
</feature>
<protein>
    <recommendedName>
        <fullName evidence="2">Bridge-like lipid transfer protein family member 1 C-terminal domain-containing protein</fullName>
    </recommendedName>
</protein>
<name>A0A2G8LGV3_STIJA</name>
<feature type="compositionally biased region" description="Basic and acidic residues" evidence="1">
    <location>
        <begin position="1112"/>
        <end position="1137"/>
    </location>
</feature>
<dbReference type="GO" id="GO:0048488">
    <property type="term" value="P:synaptic vesicle endocytosis"/>
    <property type="evidence" value="ECO:0007669"/>
    <property type="project" value="TreeGrafter"/>
</dbReference>
<dbReference type="GO" id="GO:0098793">
    <property type="term" value="C:presynapse"/>
    <property type="evidence" value="ECO:0007669"/>
    <property type="project" value="GOC"/>
</dbReference>
<dbReference type="InterPro" id="IPR056742">
    <property type="entry name" value="BLTP1_C"/>
</dbReference>
<evidence type="ECO:0000256" key="1">
    <source>
        <dbReference type="SAM" id="MobiDB-lite"/>
    </source>
</evidence>
<dbReference type="Proteomes" id="UP000230750">
    <property type="component" value="Unassembled WGS sequence"/>
</dbReference>
<feature type="compositionally biased region" description="Basic and acidic residues" evidence="1">
    <location>
        <begin position="1"/>
        <end position="10"/>
    </location>
</feature>
<dbReference type="AlphaFoldDB" id="A0A2G8LGV3"/>
<comment type="caution">
    <text evidence="3">The sequence shown here is derived from an EMBL/GenBank/DDBJ whole genome shotgun (WGS) entry which is preliminary data.</text>
</comment>
<feature type="compositionally biased region" description="Basic and acidic residues" evidence="1">
    <location>
        <begin position="544"/>
        <end position="561"/>
    </location>
</feature>
<keyword evidence="4" id="KW-1185">Reference proteome</keyword>
<dbReference type="OrthoDB" id="10051416at2759"/>
<evidence type="ECO:0000313" key="3">
    <source>
        <dbReference type="EMBL" id="PIK59475.1"/>
    </source>
</evidence>
<feature type="region of interest" description="Disordered" evidence="1">
    <location>
        <begin position="1"/>
        <end position="31"/>
    </location>
</feature>
<organism evidence="3 4">
    <name type="scientific">Stichopus japonicus</name>
    <name type="common">Sea cucumber</name>
    <dbReference type="NCBI Taxonomy" id="307972"/>
    <lineage>
        <taxon>Eukaryota</taxon>
        <taxon>Metazoa</taxon>
        <taxon>Echinodermata</taxon>
        <taxon>Eleutherozoa</taxon>
        <taxon>Echinozoa</taxon>
        <taxon>Holothuroidea</taxon>
        <taxon>Aspidochirotacea</taxon>
        <taxon>Aspidochirotida</taxon>
        <taxon>Stichopodidae</taxon>
        <taxon>Apostichopus</taxon>
    </lineage>
</organism>
<dbReference type="PANTHER" id="PTHR31640">
    <property type="entry name" value="TRANSMEMBRANE PROTEIN KIAA1109"/>
    <property type="match status" value="1"/>
</dbReference>
<feature type="region of interest" description="Disordered" evidence="1">
    <location>
        <begin position="189"/>
        <end position="213"/>
    </location>
</feature>
<reference evidence="3 4" key="1">
    <citation type="journal article" date="2017" name="PLoS Biol.">
        <title>The sea cucumber genome provides insights into morphological evolution and visceral regeneration.</title>
        <authorList>
            <person name="Zhang X."/>
            <person name="Sun L."/>
            <person name="Yuan J."/>
            <person name="Sun Y."/>
            <person name="Gao Y."/>
            <person name="Zhang L."/>
            <person name="Li S."/>
            <person name="Dai H."/>
            <person name="Hamel J.F."/>
            <person name="Liu C."/>
            <person name="Yu Y."/>
            <person name="Liu S."/>
            <person name="Lin W."/>
            <person name="Guo K."/>
            <person name="Jin S."/>
            <person name="Xu P."/>
            <person name="Storey K.B."/>
            <person name="Huan P."/>
            <person name="Zhang T."/>
            <person name="Zhou Y."/>
            <person name="Zhang J."/>
            <person name="Lin C."/>
            <person name="Li X."/>
            <person name="Xing L."/>
            <person name="Huo D."/>
            <person name="Sun M."/>
            <person name="Wang L."/>
            <person name="Mercier A."/>
            <person name="Li F."/>
            <person name="Yang H."/>
            <person name="Xiang J."/>
        </authorList>
    </citation>
    <scope>NUCLEOTIDE SEQUENCE [LARGE SCALE GENOMIC DNA]</scope>
    <source>
        <strain evidence="3">Shaxun</strain>
        <tissue evidence="3">Muscle</tissue>
    </source>
</reference>
<dbReference type="Pfam" id="PF25040">
    <property type="entry name" value="BLTP1_C"/>
    <property type="match status" value="3"/>
</dbReference>
<feature type="region of interest" description="Disordered" evidence="1">
    <location>
        <begin position="571"/>
        <end position="590"/>
    </location>
</feature>
<dbReference type="EMBL" id="MRZV01000082">
    <property type="protein sequence ID" value="PIK59475.1"/>
    <property type="molecule type" value="Genomic_DNA"/>
</dbReference>
<dbReference type="PANTHER" id="PTHR31640:SF1">
    <property type="entry name" value="BRIDGE-LIKE LIPID TRANSFER PROTEIN FAMILY MEMBER 1"/>
    <property type="match status" value="1"/>
</dbReference>
<feature type="region of interest" description="Disordered" evidence="1">
    <location>
        <begin position="782"/>
        <end position="819"/>
    </location>
</feature>
<feature type="region of interest" description="Disordered" evidence="1">
    <location>
        <begin position="121"/>
        <end position="150"/>
    </location>
</feature>
<feature type="region of interest" description="Disordered" evidence="1">
    <location>
        <begin position="461"/>
        <end position="565"/>
    </location>
</feature>
<dbReference type="STRING" id="307972.A0A2G8LGV3"/>
<dbReference type="InterPro" id="IPR033616">
    <property type="entry name" value="BLTP1"/>
</dbReference>
<dbReference type="SMART" id="SM01220">
    <property type="entry name" value="FSA_C"/>
    <property type="match status" value="1"/>
</dbReference>
<proteinExistence type="predicted"/>
<accession>A0A2G8LGV3</accession>
<feature type="compositionally biased region" description="Basic residues" evidence="1">
    <location>
        <begin position="486"/>
        <end position="496"/>
    </location>
</feature>
<feature type="region of interest" description="Disordered" evidence="1">
    <location>
        <begin position="1103"/>
        <end position="1140"/>
    </location>
</feature>
<feature type="region of interest" description="Disordered" evidence="1">
    <location>
        <begin position="277"/>
        <end position="303"/>
    </location>
</feature>
<feature type="compositionally biased region" description="Polar residues" evidence="1">
    <location>
        <begin position="121"/>
        <end position="136"/>
    </location>
</feature>
<sequence>MLSRSLRDDGQSGLSGDEEEDAGTEAEAGPVAPDIQLDLDVIVNIDSGKLSFICYQKADENPEMLFARPPGIKSGSCLLGRQRHPCGPTQHLPPNPNLVKALLSLPFRQWMLKAHYSSQQAGERTAVAQSARTTSPPSSPLHPRQDPGQQKRGLMYVWAQMKSPEDEIVVTTSILDFLEQALKVIPPAVDTADATSPTESEPSHPKEDETDIDASTNSLVSSSAVDYTTFPVDVIVYFLVQPSVIHLTCLPASRVECLLQLPCTELSFSSTEFVDDGSNDVGDERFTSPNRRRQFSGDDSMDARKSANSGLHCSIVLSNFSLVVFHPYGEQFRKDLSQKVTEQQQRQQQPPSDASGGPDKPQAAASMSRNALSLEVNLVKVNISRQRSREFPNIAGVSFFHGSPAGAPMSPARTIINQFSVICDMGSASFHYDMRRLTEMLAFPKAWYRKSLAKRLFLGKEARSPDEESYSGSDSGSQTGHFSRLPSRHVKRRSPLRKGTSFQQTPASPGNRSKRIQEEPSSGDDEDTASPNLSMGQRKAKLPSRRERLQSLHTRSIKDDNDVQGVREALKKLSKKEGRPQSPQVTKQDRAPKWKTVVVIAINVDKLDTNINMSNVMGTTILTVEELRSQSNILMDSNKQRDLHLITNLASLSLESKGGVVGGLLDTKGLHVEVSQKRLQEREPHHNIKIGVGFFAFRLDYMGSSSLLANLTGLQVSEKDEWKCTMKGKERHLQSMYTNTAIYWDTMHLIICRSTTPDIFKSVNRLEEFVVQQLQSSKKMLSSWKPPGLETEGSQELPGGGHRRPPASSGKQTKNATEKVAMVTPGAKRKLKKQVSLKPEVIEAPPVLEESHWYTIFKWCRQVFGSQSSSLAQGLQLGGQVTLQGKKAVVTCFHGLNFRSSSWALFALREPHIQFETNAFEAPPEQGKSNTLVVQNLTFDLGHNQTQREDGWLAMIHRVYRNEKSHFPFNGTIAECFQYVSEIRCPEETEHYMRSQEFFPPSSSSSYKHKADPIFALPKLQMVMESKQHLMADGTLQDVEPVKVQVTFVTTFTDHLYVSMDVELLLFLHDLVIAYMEYKQKAMSLQLQSTSVASAAIKTADTGKVKGQTVKGEQDGKEKEEKKDEAPPSPSKDKREFNCSTWQLEPTVRIQTRTDHDPQMDPERVMDPSDIAVSFIVREMLKMMDEGSDDEKETKKTEVKRT</sequence>
<feature type="region of interest" description="Disordered" evidence="1">
    <location>
        <begin position="336"/>
        <end position="367"/>
    </location>
</feature>
<evidence type="ECO:0000313" key="4">
    <source>
        <dbReference type="Proteomes" id="UP000230750"/>
    </source>
</evidence>
<feature type="compositionally biased region" description="Polar residues" evidence="1">
    <location>
        <begin position="500"/>
        <end position="511"/>
    </location>
</feature>
<gene>
    <name evidence="3" type="ORF">BSL78_03619</name>
</gene>
<evidence type="ECO:0000259" key="2">
    <source>
        <dbReference type="SMART" id="SM01220"/>
    </source>
</evidence>